<proteinExistence type="predicted"/>
<dbReference type="InterPro" id="IPR000843">
    <property type="entry name" value="HTH_LacI"/>
</dbReference>
<accession>A0A261FQ96</accession>
<feature type="domain" description="HTH lacI-type" evidence="4">
    <location>
        <begin position="3"/>
        <end position="58"/>
    </location>
</feature>
<dbReference type="InterPro" id="IPR046335">
    <property type="entry name" value="LacI/GalR-like_sensor"/>
</dbReference>
<dbReference type="PANTHER" id="PTHR30146">
    <property type="entry name" value="LACI-RELATED TRANSCRIPTIONAL REPRESSOR"/>
    <property type="match status" value="1"/>
</dbReference>
<dbReference type="EMBL" id="MWWX01000010">
    <property type="protein sequence ID" value="OZG61362.1"/>
    <property type="molecule type" value="Genomic_DNA"/>
</dbReference>
<keyword evidence="2" id="KW-0238">DNA-binding</keyword>
<protein>
    <submittedName>
        <fullName evidence="5">LacI family transcriptional regulator</fullName>
    </submittedName>
</protein>
<dbReference type="InterPro" id="IPR028082">
    <property type="entry name" value="Peripla_BP_I"/>
</dbReference>
<evidence type="ECO:0000313" key="6">
    <source>
        <dbReference type="Proteomes" id="UP000216352"/>
    </source>
</evidence>
<evidence type="ECO:0000313" key="5">
    <source>
        <dbReference type="EMBL" id="OZG61362.1"/>
    </source>
</evidence>
<dbReference type="Gene3D" id="3.40.50.2300">
    <property type="match status" value="2"/>
</dbReference>
<dbReference type="OrthoDB" id="37081at2"/>
<dbReference type="SMART" id="SM00354">
    <property type="entry name" value="HTH_LACI"/>
    <property type="match status" value="1"/>
</dbReference>
<dbReference type="SUPFAM" id="SSF53822">
    <property type="entry name" value="Periplasmic binding protein-like I"/>
    <property type="match status" value="1"/>
</dbReference>
<dbReference type="GO" id="GO:0000976">
    <property type="term" value="F:transcription cis-regulatory region binding"/>
    <property type="evidence" value="ECO:0007669"/>
    <property type="project" value="TreeGrafter"/>
</dbReference>
<comment type="caution">
    <text evidence="5">The sequence shown here is derived from an EMBL/GenBank/DDBJ whole genome shotgun (WGS) entry which is preliminary data.</text>
</comment>
<keyword evidence="6" id="KW-1185">Reference proteome</keyword>
<evidence type="ECO:0000256" key="3">
    <source>
        <dbReference type="ARBA" id="ARBA00023163"/>
    </source>
</evidence>
<dbReference type="Proteomes" id="UP000216352">
    <property type="component" value="Unassembled WGS sequence"/>
</dbReference>
<evidence type="ECO:0000256" key="2">
    <source>
        <dbReference type="ARBA" id="ARBA00023125"/>
    </source>
</evidence>
<sequence length="336" mass="37166">MRVTLKDIAEATGTSVPTVSLILNDKPFRVSEETRQKVLRAAEEMHYVRNQAARDLRQGANHTLGLIVPDISNGFYSSFAKGVERACHDAGWSLLLNDSDNDPSREAEYIELMYSKNVEGVILANAAGDERKTSASLRTLVSRGIPHVLMDLSGTDQSDAVAGDHHVGGRTATDYLLRLGHRRIACITGPMHLEGARSRYEGYREALSAKGVEYDESLVYEGDYTYETALQLARMMDWEAFTAVVACNDLTALAVCKVAAEMGYSIPADRSVIGYDDVLFAGLMTPGLTTMHQPNERMGMDAARMLMERVRHPDRERVVTMYTPQLVVRDSTAPCR</sequence>
<dbReference type="InterPro" id="IPR010982">
    <property type="entry name" value="Lambda_DNA-bd_dom_sf"/>
</dbReference>
<dbReference type="CDD" id="cd01392">
    <property type="entry name" value="HTH_LacI"/>
    <property type="match status" value="1"/>
</dbReference>
<dbReference type="CDD" id="cd06267">
    <property type="entry name" value="PBP1_LacI_sugar_binding-like"/>
    <property type="match status" value="1"/>
</dbReference>
<gene>
    <name evidence="5" type="ORF">BLEM_1574</name>
</gene>
<dbReference type="Pfam" id="PF13377">
    <property type="entry name" value="Peripla_BP_3"/>
    <property type="match status" value="1"/>
</dbReference>
<name>A0A261FQ96_9BIFI</name>
<dbReference type="AlphaFoldDB" id="A0A261FQ96"/>
<evidence type="ECO:0000259" key="4">
    <source>
        <dbReference type="PROSITE" id="PS50932"/>
    </source>
</evidence>
<dbReference type="PROSITE" id="PS50932">
    <property type="entry name" value="HTH_LACI_2"/>
    <property type="match status" value="1"/>
</dbReference>
<keyword evidence="1" id="KW-0805">Transcription regulation</keyword>
<dbReference type="GO" id="GO:0003700">
    <property type="term" value="F:DNA-binding transcription factor activity"/>
    <property type="evidence" value="ECO:0007669"/>
    <property type="project" value="TreeGrafter"/>
</dbReference>
<reference evidence="5 6" key="1">
    <citation type="journal article" date="2017" name="BMC Genomics">
        <title>Comparative genomic and phylogenomic analyses of the Bifidobacteriaceae family.</title>
        <authorList>
            <person name="Lugli G.A."/>
            <person name="Milani C."/>
            <person name="Turroni F."/>
            <person name="Duranti S."/>
            <person name="Mancabelli L."/>
            <person name="Mangifesta M."/>
            <person name="Ferrario C."/>
            <person name="Modesto M."/>
            <person name="Mattarelli P."/>
            <person name="Jiri K."/>
            <person name="van Sinderen D."/>
            <person name="Ventura M."/>
        </authorList>
    </citation>
    <scope>NUCLEOTIDE SEQUENCE [LARGE SCALE GENOMIC DNA]</scope>
    <source>
        <strain evidence="5 6">DSM 28807</strain>
    </source>
</reference>
<dbReference type="SUPFAM" id="SSF47413">
    <property type="entry name" value="lambda repressor-like DNA-binding domains"/>
    <property type="match status" value="1"/>
</dbReference>
<evidence type="ECO:0000256" key="1">
    <source>
        <dbReference type="ARBA" id="ARBA00023015"/>
    </source>
</evidence>
<organism evidence="5 6">
    <name type="scientific">Bifidobacterium lemurum</name>
    <dbReference type="NCBI Taxonomy" id="1603886"/>
    <lineage>
        <taxon>Bacteria</taxon>
        <taxon>Bacillati</taxon>
        <taxon>Actinomycetota</taxon>
        <taxon>Actinomycetes</taxon>
        <taxon>Bifidobacteriales</taxon>
        <taxon>Bifidobacteriaceae</taxon>
        <taxon>Bifidobacterium</taxon>
    </lineage>
</organism>
<dbReference type="Pfam" id="PF00356">
    <property type="entry name" value="LacI"/>
    <property type="match status" value="1"/>
</dbReference>
<dbReference type="RefSeq" id="WP_072723468.1">
    <property type="nucleotide sequence ID" value="NZ_BDIS01000001.1"/>
</dbReference>
<dbReference type="STRING" id="1603886.GCA_001895165_00107"/>
<dbReference type="Gene3D" id="1.10.260.40">
    <property type="entry name" value="lambda repressor-like DNA-binding domains"/>
    <property type="match status" value="1"/>
</dbReference>
<dbReference type="PANTHER" id="PTHR30146:SF138">
    <property type="entry name" value="TRANSCRIPTIONAL REGULATORY PROTEIN"/>
    <property type="match status" value="1"/>
</dbReference>
<keyword evidence="3" id="KW-0804">Transcription</keyword>